<keyword evidence="7" id="KW-0482">Metalloprotease</keyword>
<keyword evidence="6" id="KW-0862">Zinc</keyword>
<feature type="non-terminal residue" evidence="10">
    <location>
        <position position="1"/>
    </location>
</feature>
<dbReference type="CDD" id="cd00063">
    <property type="entry name" value="FN3"/>
    <property type="match status" value="1"/>
</dbReference>
<gene>
    <name evidence="10" type="ORF">E1163_28530</name>
</gene>
<dbReference type="RefSeq" id="WP_155176953.1">
    <property type="nucleotide sequence ID" value="NZ_SMLW01000676.1"/>
</dbReference>
<feature type="domain" description="Fibronectin type-III" evidence="9">
    <location>
        <begin position="542"/>
        <end position="627"/>
    </location>
</feature>
<dbReference type="InterPro" id="IPR013783">
    <property type="entry name" value="Ig-like_fold"/>
</dbReference>
<keyword evidence="4" id="KW-0732">Signal</keyword>
<evidence type="ECO:0000256" key="7">
    <source>
        <dbReference type="ARBA" id="ARBA00023049"/>
    </source>
</evidence>
<keyword evidence="5" id="KW-0378">Hydrolase</keyword>
<keyword evidence="8" id="KW-1015">Disulfide bond</keyword>
<keyword evidence="11" id="KW-1185">Reference proteome</keyword>
<evidence type="ECO:0000256" key="4">
    <source>
        <dbReference type="ARBA" id="ARBA00022729"/>
    </source>
</evidence>
<dbReference type="InterPro" id="IPR008754">
    <property type="entry name" value="Peptidase_M43"/>
</dbReference>
<dbReference type="PANTHER" id="PTHR47466">
    <property type="match status" value="1"/>
</dbReference>
<comment type="caution">
    <text evidence="10">The sequence shown here is derived from an EMBL/GenBank/DDBJ whole genome shotgun (WGS) entry which is preliminary data.</text>
</comment>
<sequence length="709" mass="76671">QAKKEYLEHEEFTKSYVAAIKKKENTNALTASPTYIIPVVFHVFGGSFSGLSVTQAKIEQALLRLNEDFQGLNSDYNSVDYQFNTIKQSLNVEFRLATIDPYGNPTTGVKFYGVVNGFGNGGGYDAQIQQYAWDNYKYMNVYIQSDLYNDGSTTNSGVAWYPNTSMSNSNTARVVYNGRYIYGNTDAEFASVLTHEFGHWLNLIHTFEGGCTSANDQVSDTPAENASTSGYGCSPATNCYGQYINYENYMGYNGASGCYKMFTQGQVNRMLAALQHPARKPLWQESNLIATGTSNGGGTTVAAPSALTANVVSSTQVVLTWNDNSSNETGFSIERAVNSGSYSQIATVAPNTTSYTNTGLAANTNYSYRVRAYAGSTYSSYSNNVTVTTGGGSSSYCNISGNSTYEYIKKVDIGNFSFSSGAGSSGYENNTSATINLTPGANIPVSLTPGFSSSAYNEYWGIWIDYNRNNTFEASEQVISGLSGTGLVNGSFTVSSTATGSTRLRVVMKYNSTPSACGAIGDGEAEDYTVNFSGTNPVTLSTPSNIRSAGTYSSGFYAAWDLVSGATNYEVQLYENGSWLTHGTSSTYYLWIAKKASTSNYAFRVRAKNSSGVSEWSSSLSISLPAAGPLDISSQSVFKFYPNPSSGTIYFSVNEETSDFEITIYNAKGILVDTLSNVDNYSTDHLQSGIYLIKFKSESAQETKRLVIE</sequence>
<feature type="domain" description="Fibronectin type-III" evidence="9">
    <location>
        <begin position="303"/>
        <end position="392"/>
    </location>
</feature>
<dbReference type="Proteomes" id="UP000798808">
    <property type="component" value="Unassembled WGS sequence"/>
</dbReference>
<dbReference type="EMBL" id="SMLW01000676">
    <property type="protein sequence ID" value="MTI28941.1"/>
    <property type="molecule type" value="Genomic_DNA"/>
</dbReference>
<protein>
    <submittedName>
        <fullName evidence="10">T9SS type A sorting domain-containing protein</fullName>
    </submittedName>
</protein>
<comment type="similarity">
    <text evidence="1">Belongs to the peptidase M43B family.</text>
</comment>
<accession>A0ABW9RYE0</accession>
<proteinExistence type="inferred from homology"/>
<evidence type="ECO:0000256" key="3">
    <source>
        <dbReference type="ARBA" id="ARBA00022723"/>
    </source>
</evidence>
<organism evidence="10 11">
    <name type="scientific">Fulvivirga kasyanovii</name>
    <dbReference type="NCBI Taxonomy" id="396812"/>
    <lineage>
        <taxon>Bacteria</taxon>
        <taxon>Pseudomonadati</taxon>
        <taxon>Bacteroidota</taxon>
        <taxon>Cytophagia</taxon>
        <taxon>Cytophagales</taxon>
        <taxon>Fulvivirgaceae</taxon>
        <taxon>Fulvivirga</taxon>
    </lineage>
</organism>
<dbReference type="InterPro" id="IPR026444">
    <property type="entry name" value="Secre_tail"/>
</dbReference>
<dbReference type="Gene3D" id="3.40.390.10">
    <property type="entry name" value="Collagenase (Catalytic Domain)"/>
    <property type="match status" value="1"/>
</dbReference>
<evidence type="ECO:0000313" key="11">
    <source>
        <dbReference type="Proteomes" id="UP000798808"/>
    </source>
</evidence>
<dbReference type="SUPFAM" id="SSF49265">
    <property type="entry name" value="Fibronectin type III"/>
    <property type="match status" value="2"/>
</dbReference>
<evidence type="ECO:0000259" key="9">
    <source>
        <dbReference type="PROSITE" id="PS50853"/>
    </source>
</evidence>
<evidence type="ECO:0000256" key="2">
    <source>
        <dbReference type="ARBA" id="ARBA00022670"/>
    </source>
</evidence>
<dbReference type="InterPro" id="IPR036116">
    <property type="entry name" value="FN3_sf"/>
</dbReference>
<dbReference type="InterPro" id="IPR024079">
    <property type="entry name" value="MetalloPept_cat_dom_sf"/>
</dbReference>
<dbReference type="PANTHER" id="PTHR47466:SF1">
    <property type="entry name" value="METALLOPROTEASE MEP1 (AFU_ORTHOLOGUE AFUA_1G07730)-RELATED"/>
    <property type="match status" value="1"/>
</dbReference>
<dbReference type="Pfam" id="PF00041">
    <property type="entry name" value="fn3"/>
    <property type="match status" value="1"/>
</dbReference>
<evidence type="ECO:0000256" key="6">
    <source>
        <dbReference type="ARBA" id="ARBA00022833"/>
    </source>
</evidence>
<dbReference type="Pfam" id="PF20009">
    <property type="entry name" value="GEVED"/>
    <property type="match status" value="1"/>
</dbReference>
<evidence type="ECO:0000256" key="5">
    <source>
        <dbReference type="ARBA" id="ARBA00022801"/>
    </source>
</evidence>
<dbReference type="Pfam" id="PF05572">
    <property type="entry name" value="Peptidase_M43"/>
    <property type="match status" value="1"/>
</dbReference>
<evidence type="ECO:0000313" key="10">
    <source>
        <dbReference type="EMBL" id="MTI28941.1"/>
    </source>
</evidence>
<evidence type="ECO:0000256" key="8">
    <source>
        <dbReference type="ARBA" id="ARBA00023157"/>
    </source>
</evidence>
<keyword evidence="3" id="KW-0479">Metal-binding</keyword>
<dbReference type="SMART" id="SM00060">
    <property type="entry name" value="FN3"/>
    <property type="match status" value="2"/>
</dbReference>
<reference evidence="10 11" key="1">
    <citation type="submission" date="2019-02" db="EMBL/GenBank/DDBJ databases">
        <authorList>
            <person name="Goldberg S.R."/>
            <person name="Haltli B.A."/>
            <person name="Correa H."/>
            <person name="Russell K.G."/>
        </authorList>
    </citation>
    <scope>NUCLEOTIDE SEQUENCE [LARGE SCALE GENOMIC DNA]</scope>
    <source>
        <strain evidence="10 11">JCM 16186</strain>
    </source>
</reference>
<dbReference type="InterPro" id="IPR003961">
    <property type="entry name" value="FN3_dom"/>
</dbReference>
<keyword evidence="2" id="KW-0645">Protease</keyword>
<dbReference type="SUPFAM" id="SSF55486">
    <property type="entry name" value="Metalloproteases ('zincins'), catalytic domain"/>
    <property type="match status" value="1"/>
</dbReference>
<dbReference type="PROSITE" id="PS50853">
    <property type="entry name" value="FN3"/>
    <property type="match status" value="2"/>
</dbReference>
<name>A0ABW9RYE0_9BACT</name>
<dbReference type="Gene3D" id="2.60.40.10">
    <property type="entry name" value="Immunoglobulins"/>
    <property type="match status" value="2"/>
</dbReference>
<dbReference type="Pfam" id="PF18962">
    <property type="entry name" value="Por_Secre_tail"/>
    <property type="match status" value="1"/>
</dbReference>
<evidence type="ECO:0000256" key="1">
    <source>
        <dbReference type="ARBA" id="ARBA00008721"/>
    </source>
</evidence>
<dbReference type="InterPro" id="IPR045474">
    <property type="entry name" value="GEVED"/>
</dbReference>
<dbReference type="NCBIfam" id="TIGR04183">
    <property type="entry name" value="Por_Secre_tail"/>
    <property type="match status" value="1"/>
</dbReference>